<organism evidence="1 2">
    <name type="scientific">Panagrolaimus sp. JU765</name>
    <dbReference type="NCBI Taxonomy" id="591449"/>
    <lineage>
        <taxon>Eukaryota</taxon>
        <taxon>Metazoa</taxon>
        <taxon>Ecdysozoa</taxon>
        <taxon>Nematoda</taxon>
        <taxon>Chromadorea</taxon>
        <taxon>Rhabditida</taxon>
        <taxon>Tylenchina</taxon>
        <taxon>Panagrolaimomorpha</taxon>
        <taxon>Panagrolaimoidea</taxon>
        <taxon>Panagrolaimidae</taxon>
        <taxon>Panagrolaimus</taxon>
    </lineage>
</organism>
<dbReference type="WBParaSite" id="JU765_v2.g3202.t2">
    <property type="protein sequence ID" value="JU765_v2.g3202.t2"/>
    <property type="gene ID" value="JU765_v2.g3202"/>
</dbReference>
<proteinExistence type="predicted"/>
<reference evidence="2" key="1">
    <citation type="submission" date="2022-11" db="UniProtKB">
        <authorList>
            <consortium name="WormBaseParasite"/>
        </authorList>
    </citation>
    <scope>IDENTIFICATION</scope>
</reference>
<accession>A0AC34R435</accession>
<name>A0AC34R435_9BILA</name>
<sequence length="305" mass="36172">MPKFVTEKPENVFMNETPDSWEYYVHDEKPLKDAYYLRRPYDPINFKITFPDLLHKQWSTVTEFQYVLFSLDKQNFDLSVVRENQRIITRIYRQWSTVTEFQRVLFTLDKQNFDLIVVRENQRIITRIFLNAQPVVIGNSTNRFYDVKISPEGYLTLNPPAENSMPYYLNFKFASKYNIDGVQAIRLGIVGQNVFISNPRREFSIKFQKDKIVFVEQPVTEKPKEMKASSDWWIPIYVIGITVPSAIVLIVFIFCIWYYLCRTPTEKNVPPANPENDPTKKEAKKNEKKEKEDESKSKTMKKSRK</sequence>
<protein>
    <submittedName>
        <fullName evidence="2">Allorecognition 2</fullName>
    </submittedName>
</protein>
<evidence type="ECO:0000313" key="1">
    <source>
        <dbReference type="Proteomes" id="UP000887576"/>
    </source>
</evidence>
<dbReference type="Proteomes" id="UP000887576">
    <property type="component" value="Unplaced"/>
</dbReference>
<evidence type="ECO:0000313" key="2">
    <source>
        <dbReference type="WBParaSite" id="JU765_v2.g3202.t2"/>
    </source>
</evidence>